<reference evidence="3 4" key="1">
    <citation type="submission" date="2018-08" db="EMBL/GenBank/DDBJ databases">
        <title>The multiple taxonomic identification of Sphingomonas gilva.</title>
        <authorList>
            <person name="Zhu D."/>
            <person name="Zheng S."/>
        </authorList>
    </citation>
    <scope>NUCLEOTIDE SEQUENCE [LARGE SCALE GENOMIC DNA]</scope>
    <source>
        <strain evidence="3 4">ZDH117</strain>
    </source>
</reference>
<protein>
    <recommendedName>
        <fullName evidence="5">C-type lysozyme inhibitor domain-containing protein</fullName>
    </recommendedName>
</protein>
<dbReference type="AlphaFoldDB" id="A0A396RUI6"/>
<evidence type="ECO:0000256" key="2">
    <source>
        <dbReference type="SAM" id="SignalP"/>
    </source>
</evidence>
<organism evidence="3 4">
    <name type="scientific">Sphingomonas gilva</name>
    <dbReference type="NCBI Taxonomy" id="2305907"/>
    <lineage>
        <taxon>Bacteria</taxon>
        <taxon>Pseudomonadati</taxon>
        <taxon>Pseudomonadota</taxon>
        <taxon>Alphaproteobacteria</taxon>
        <taxon>Sphingomonadales</taxon>
        <taxon>Sphingomonadaceae</taxon>
        <taxon>Sphingomonas</taxon>
    </lineage>
</organism>
<dbReference type="Proteomes" id="UP000266693">
    <property type="component" value="Unassembled WGS sequence"/>
</dbReference>
<dbReference type="RefSeq" id="WP_118863265.1">
    <property type="nucleotide sequence ID" value="NZ_QWLV01000002.1"/>
</dbReference>
<comment type="caution">
    <text evidence="3">The sequence shown here is derived from an EMBL/GenBank/DDBJ whole genome shotgun (WGS) entry which is preliminary data.</text>
</comment>
<keyword evidence="4" id="KW-1185">Reference proteome</keyword>
<evidence type="ECO:0000313" key="3">
    <source>
        <dbReference type="EMBL" id="RHW18073.1"/>
    </source>
</evidence>
<keyword evidence="2" id="KW-0732">Signal</keyword>
<evidence type="ECO:0000313" key="4">
    <source>
        <dbReference type="Proteomes" id="UP000266693"/>
    </source>
</evidence>
<evidence type="ECO:0008006" key="5">
    <source>
        <dbReference type="Google" id="ProtNLM"/>
    </source>
</evidence>
<dbReference type="EMBL" id="QWLV01000002">
    <property type="protein sequence ID" value="RHW18073.1"/>
    <property type="molecule type" value="Genomic_DNA"/>
</dbReference>
<dbReference type="PROSITE" id="PS51257">
    <property type="entry name" value="PROKAR_LIPOPROTEIN"/>
    <property type="match status" value="1"/>
</dbReference>
<evidence type="ECO:0000256" key="1">
    <source>
        <dbReference type="SAM" id="MobiDB-lite"/>
    </source>
</evidence>
<accession>A0A396RUI6</accession>
<name>A0A396RUI6_9SPHN</name>
<gene>
    <name evidence="3" type="ORF">D1610_06145</name>
</gene>
<dbReference type="OrthoDB" id="7472092at2"/>
<feature type="compositionally biased region" description="Basic and acidic residues" evidence="1">
    <location>
        <begin position="114"/>
        <end position="123"/>
    </location>
</feature>
<sequence>MTRILLLPAAALLSLAGCNSEPETIVQGPVDPMADELANAAPVTLPPAVSASVSFRCKDNSLAFVDFFDGSFVNYKAERRGPPVRLEKNAEGEGFTGNGYTVTGTPEEITLKTPEGETKDCHA</sequence>
<proteinExistence type="predicted"/>
<feature type="region of interest" description="Disordered" evidence="1">
    <location>
        <begin position="87"/>
        <end position="123"/>
    </location>
</feature>
<feature type="chain" id="PRO_5017261675" description="C-type lysozyme inhibitor domain-containing protein" evidence="2">
    <location>
        <begin position="21"/>
        <end position="123"/>
    </location>
</feature>
<feature type="signal peptide" evidence="2">
    <location>
        <begin position="1"/>
        <end position="20"/>
    </location>
</feature>